<keyword evidence="2" id="KW-1185">Reference proteome</keyword>
<dbReference type="Proteomes" id="UP000298663">
    <property type="component" value="Unassembled WGS sequence"/>
</dbReference>
<comment type="caution">
    <text evidence="1">The sequence shown here is derived from an EMBL/GenBank/DDBJ whole genome shotgun (WGS) entry which is preliminary data.</text>
</comment>
<name>A0A4U5NH93_STECR</name>
<evidence type="ECO:0000313" key="1">
    <source>
        <dbReference type="EMBL" id="TKR82082.1"/>
    </source>
</evidence>
<dbReference type="AlphaFoldDB" id="A0A4U5NH93"/>
<sequence length="75" mass="8339">MPQYTCRLKAISGVDKCIPMNTGKVERCPLFCSMMMLCANRKPEKLGEGQLNILCGVYVRMLITVRYGHTVVGGN</sequence>
<accession>A0A4U5NH93</accession>
<organism evidence="1 2">
    <name type="scientific">Steinernema carpocapsae</name>
    <name type="common">Entomopathogenic nematode</name>
    <dbReference type="NCBI Taxonomy" id="34508"/>
    <lineage>
        <taxon>Eukaryota</taxon>
        <taxon>Metazoa</taxon>
        <taxon>Ecdysozoa</taxon>
        <taxon>Nematoda</taxon>
        <taxon>Chromadorea</taxon>
        <taxon>Rhabditida</taxon>
        <taxon>Tylenchina</taxon>
        <taxon>Panagrolaimomorpha</taxon>
        <taxon>Strongyloidoidea</taxon>
        <taxon>Steinernematidae</taxon>
        <taxon>Steinernema</taxon>
    </lineage>
</organism>
<dbReference type="EMBL" id="AZBU02000004">
    <property type="protein sequence ID" value="TKR82082.1"/>
    <property type="molecule type" value="Genomic_DNA"/>
</dbReference>
<protein>
    <submittedName>
        <fullName evidence="1">Uncharacterized protein</fullName>
    </submittedName>
</protein>
<reference evidence="1 2" key="2">
    <citation type="journal article" date="2019" name="G3 (Bethesda)">
        <title>Hybrid Assembly of the Genome of the Entomopathogenic Nematode Steinernema carpocapsae Identifies the X-Chromosome.</title>
        <authorList>
            <person name="Serra L."/>
            <person name="Macchietto M."/>
            <person name="Macias-Munoz A."/>
            <person name="McGill C.J."/>
            <person name="Rodriguez I.M."/>
            <person name="Rodriguez B."/>
            <person name="Murad R."/>
            <person name="Mortazavi A."/>
        </authorList>
    </citation>
    <scope>NUCLEOTIDE SEQUENCE [LARGE SCALE GENOMIC DNA]</scope>
    <source>
        <strain evidence="1 2">ALL</strain>
    </source>
</reference>
<reference evidence="1 2" key="1">
    <citation type="journal article" date="2015" name="Genome Biol.">
        <title>Comparative genomics of Steinernema reveals deeply conserved gene regulatory networks.</title>
        <authorList>
            <person name="Dillman A.R."/>
            <person name="Macchietto M."/>
            <person name="Porter C.F."/>
            <person name="Rogers A."/>
            <person name="Williams B."/>
            <person name="Antoshechkin I."/>
            <person name="Lee M.M."/>
            <person name="Goodwin Z."/>
            <person name="Lu X."/>
            <person name="Lewis E.E."/>
            <person name="Goodrich-Blair H."/>
            <person name="Stock S.P."/>
            <person name="Adams B.J."/>
            <person name="Sternberg P.W."/>
            <person name="Mortazavi A."/>
        </authorList>
    </citation>
    <scope>NUCLEOTIDE SEQUENCE [LARGE SCALE GENOMIC DNA]</scope>
    <source>
        <strain evidence="1 2">ALL</strain>
    </source>
</reference>
<proteinExistence type="predicted"/>
<gene>
    <name evidence="1" type="ORF">L596_015857</name>
</gene>
<evidence type="ECO:0000313" key="2">
    <source>
        <dbReference type="Proteomes" id="UP000298663"/>
    </source>
</evidence>